<feature type="region of interest" description="Disordered" evidence="1">
    <location>
        <begin position="1"/>
        <end position="29"/>
    </location>
</feature>
<dbReference type="EMBL" id="JAMZEJ010000002">
    <property type="protein sequence ID" value="MCQ8239754.1"/>
    <property type="molecule type" value="Genomic_DNA"/>
</dbReference>
<dbReference type="Proteomes" id="UP001524547">
    <property type="component" value="Unassembled WGS sequence"/>
</dbReference>
<protein>
    <submittedName>
        <fullName evidence="3">Helix-turn-helix transcriptional regulator</fullName>
    </submittedName>
</protein>
<evidence type="ECO:0000313" key="4">
    <source>
        <dbReference type="Proteomes" id="UP001524547"/>
    </source>
</evidence>
<keyword evidence="4" id="KW-1185">Reference proteome</keyword>
<dbReference type="InterPro" id="IPR041413">
    <property type="entry name" value="MLTR_LBD"/>
</dbReference>
<name>A0ABT1VTT3_9PROT</name>
<dbReference type="Gene3D" id="1.10.260.40">
    <property type="entry name" value="lambda repressor-like DNA-binding domains"/>
    <property type="match status" value="1"/>
</dbReference>
<dbReference type="InterPro" id="IPR001387">
    <property type="entry name" value="Cro/C1-type_HTH"/>
</dbReference>
<dbReference type="InterPro" id="IPR010982">
    <property type="entry name" value="Lambda_DNA-bd_dom_sf"/>
</dbReference>
<reference evidence="3 4" key="1">
    <citation type="submission" date="2022-06" db="EMBL/GenBank/DDBJ databases">
        <title>Rhizosaccharibacter gen. nov. sp. nov. KSS12, endophytic bacteria isolated from sugarcane.</title>
        <authorList>
            <person name="Pitiwittayakul N."/>
        </authorList>
    </citation>
    <scope>NUCLEOTIDE SEQUENCE [LARGE SCALE GENOMIC DNA]</scope>
    <source>
        <strain evidence="3 4">KSS12</strain>
    </source>
</reference>
<proteinExistence type="predicted"/>
<dbReference type="SUPFAM" id="SSF47413">
    <property type="entry name" value="lambda repressor-like DNA-binding domains"/>
    <property type="match status" value="1"/>
</dbReference>
<dbReference type="Pfam" id="PF17765">
    <property type="entry name" value="MLTR_LBD"/>
    <property type="match status" value="1"/>
</dbReference>
<sequence length="266" mass="29408">MGAFLREHRRRLPPAPDRGTRRRTPGLRREDVAARAGVSVVWYTWLEQNRGGPPSDEVLERLCAALSLGGADREMLFLLGRHRAPPLRPPEMPPPVAPVVQRVMDAMPDTPALVKNALWDVVAWNRPAVALWGDYGATDPAHRNLLRRFFLGGARQHLVDWEQTARFLLGAFRVDVARAGPASPQAVLAAELQDLDPDFRRLWPQIAVGWHGVGRKELVHPVGGRLRLDYATFDVVGAEGLSMLVFTPAAASDRDALARMVAALPE</sequence>
<gene>
    <name evidence="3" type="ORF">NFI88_02720</name>
</gene>
<dbReference type="SMART" id="SM00530">
    <property type="entry name" value="HTH_XRE"/>
    <property type="match status" value="1"/>
</dbReference>
<accession>A0ABT1VTT3</accession>
<dbReference type="Gene3D" id="3.30.450.180">
    <property type="match status" value="1"/>
</dbReference>
<evidence type="ECO:0000259" key="2">
    <source>
        <dbReference type="SMART" id="SM00530"/>
    </source>
</evidence>
<dbReference type="PANTHER" id="PTHR35010:SF2">
    <property type="entry name" value="BLL4672 PROTEIN"/>
    <property type="match status" value="1"/>
</dbReference>
<dbReference type="PANTHER" id="PTHR35010">
    <property type="entry name" value="BLL4672 PROTEIN-RELATED"/>
    <property type="match status" value="1"/>
</dbReference>
<evidence type="ECO:0000313" key="3">
    <source>
        <dbReference type="EMBL" id="MCQ8239754.1"/>
    </source>
</evidence>
<dbReference type="Pfam" id="PF13560">
    <property type="entry name" value="HTH_31"/>
    <property type="match status" value="1"/>
</dbReference>
<comment type="caution">
    <text evidence="3">The sequence shown here is derived from an EMBL/GenBank/DDBJ whole genome shotgun (WGS) entry which is preliminary data.</text>
</comment>
<organism evidence="3 4">
    <name type="scientific">Rhizosaccharibacter radicis</name>
    <dbReference type="NCBI Taxonomy" id="2782605"/>
    <lineage>
        <taxon>Bacteria</taxon>
        <taxon>Pseudomonadati</taxon>
        <taxon>Pseudomonadota</taxon>
        <taxon>Alphaproteobacteria</taxon>
        <taxon>Acetobacterales</taxon>
        <taxon>Acetobacteraceae</taxon>
        <taxon>Rhizosaccharibacter</taxon>
    </lineage>
</organism>
<dbReference type="CDD" id="cd00093">
    <property type="entry name" value="HTH_XRE"/>
    <property type="match status" value="1"/>
</dbReference>
<feature type="domain" description="HTH cro/C1-type" evidence="2">
    <location>
        <begin position="4"/>
        <end position="73"/>
    </location>
</feature>
<evidence type="ECO:0000256" key="1">
    <source>
        <dbReference type="SAM" id="MobiDB-lite"/>
    </source>
</evidence>